<dbReference type="AlphaFoldDB" id="L1JAW5"/>
<dbReference type="PaxDb" id="55529-EKX45452"/>
<protein>
    <submittedName>
        <fullName evidence="1 2">Uncharacterized protein</fullName>
    </submittedName>
</protein>
<gene>
    <name evidence="1" type="ORF">GUITHDRAFT_108716</name>
</gene>
<organism evidence="1">
    <name type="scientific">Guillardia theta (strain CCMP2712)</name>
    <name type="common">Cryptophyte</name>
    <dbReference type="NCBI Taxonomy" id="905079"/>
    <lineage>
        <taxon>Eukaryota</taxon>
        <taxon>Cryptophyceae</taxon>
        <taxon>Pyrenomonadales</taxon>
        <taxon>Geminigeraceae</taxon>
        <taxon>Guillardia</taxon>
    </lineage>
</organism>
<dbReference type="GeneID" id="17302118"/>
<dbReference type="EnsemblProtists" id="EKX45452">
    <property type="protein sequence ID" value="EKX45452"/>
    <property type="gene ID" value="GUITHDRAFT_108716"/>
</dbReference>
<evidence type="ECO:0000313" key="3">
    <source>
        <dbReference type="Proteomes" id="UP000011087"/>
    </source>
</evidence>
<keyword evidence="3" id="KW-1185">Reference proteome</keyword>
<reference evidence="2" key="3">
    <citation type="submission" date="2016-03" db="UniProtKB">
        <authorList>
            <consortium name="EnsemblProtists"/>
        </authorList>
    </citation>
    <scope>IDENTIFICATION</scope>
</reference>
<dbReference type="RefSeq" id="XP_005832432.1">
    <property type="nucleotide sequence ID" value="XM_005832375.1"/>
</dbReference>
<reference evidence="3" key="2">
    <citation type="submission" date="2012-11" db="EMBL/GenBank/DDBJ databases">
        <authorList>
            <person name="Kuo A."/>
            <person name="Curtis B.A."/>
            <person name="Tanifuji G."/>
            <person name="Burki F."/>
            <person name="Gruber A."/>
            <person name="Irimia M."/>
            <person name="Maruyama S."/>
            <person name="Arias M.C."/>
            <person name="Ball S.G."/>
            <person name="Gile G.H."/>
            <person name="Hirakawa Y."/>
            <person name="Hopkins J.F."/>
            <person name="Rensing S.A."/>
            <person name="Schmutz J."/>
            <person name="Symeonidi A."/>
            <person name="Elias M."/>
            <person name="Eveleigh R.J."/>
            <person name="Herman E.K."/>
            <person name="Klute M.J."/>
            <person name="Nakayama T."/>
            <person name="Obornik M."/>
            <person name="Reyes-Prieto A."/>
            <person name="Armbrust E.V."/>
            <person name="Aves S.J."/>
            <person name="Beiko R.G."/>
            <person name="Coutinho P."/>
            <person name="Dacks J.B."/>
            <person name="Durnford D.G."/>
            <person name="Fast N.M."/>
            <person name="Green B.R."/>
            <person name="Grisdale C."/>
            <person name="Hempe F."/>
            <person name="Henrissat B."/>
            <person name="Hoppner M.P."/>
            <person name="Ishida K.-I."/>
            <person name="Kim E."/>
            <person name="Koreny L."/>
            <person name="Kroth P.G."/>
            <person name="Liu Y."/>
            <person name="Malik S.-B."/>
            <person name="Maier U.G."/>
            <person name="McRose D."/>
            <person name="Mock T."/>
            <person name="Neilson J.A."/>
            <person name="Onodera N.T."/>
            <person name="Poole A.M."/>
            <person name="Pritham E.J."/>
            <person name="Richards T.A."/>
            <person name="Rocap G."/>
            <person name="Roy S.W."/>
            <person name="Sarai C."/>
            <person name="Schaack S."/>
            <person name="Shirato S."/>
            <person name="Slamovits C.H."/>
            <person name="Spencer D.F."/>
            <person name="Suzuki S."/>
            <person name="Worden A.Z."/>
            <person name="Zauner S."/>
            <person name="Barry K."/>
            <person name="Bell C."/>
            <person name="Bharti A.K."/>
            <person name="Crow J.A."/>
            <person name="Grimwood J."/>
            <person name="Kramer R."/>
            <person name="Lindquist E."/>
            <person name="Lucas S."/>
            <person name="Salamov A."/>
            <person name="McFadden G.I."/>
            <person name="Lane C.E."/>
            <person name="Keeling P.J."/>
            <person name="Gray M.W."/>
            <person name="Grigoriev I.V."/>
            <person name="Archibald J.M."/>
        </authorList>
    </citation>
    <scope>NUCLEOTIDE SEQUENCE</scope>
    <source>
        <strain evidence="3">CCMP2712</strain>
    </source>
</reference>
<dbReference type="EMBL" id="JH992999">
    <property type="protein sequence ID" value="EKX45452.1"/>
    <property type="molecule type" value="Genomic_DNA"/>
</dbReference>
<dbReference type="Proteomes" id="UP000011087">
    <property type="component" value="Unassembled WGS sequence"/>
</dbReference>
<name>L1JAW5_GUITC</name>
<proteinExistence type="predicted"/>
<accession>L1JAW5</accession>
<evidence type="ECO:0000313" key="2">
    <source>
        <dbReference type="EnsemblProtists" id="EKX45452"/>
    </source>
</evidence>
<dbReference type="KEGG" id="gtt:GUITHDRAFT_108716"/>
<sequence>MAGVTMVVAGRAAAAARMREELKGMMSLRASRPVDVSLSWCEEVSLIPPSSKMRFMIRGEAAGLAELVLQLGKEEMNKSLVKRGLLIDDIQVELLDVKGEAKYVSDDDVCETLLSHLKEGDGRQLIMDMDEMVRRGPRHGFATCVLQLHPEMQNLALRMKAVEQLMFKEESWSMRLALVDLVSSFLLPISLVMSMSERLVGDESAMNKITGCELIARAGKPGDTKFVDLLCGLVVLKEEVKSWPQALGSMADRRDDRARACLLRVAQEEDKELCGLAKDALARAARSIHPGYVERRAREEERRRQRKGYDEVQAQQLVLRSHPLIRKLASQVSQLYESGTLSGPLEAWEKLSWNDRLLRCQVHVFFSCL</sequence>
<reference evidence="1 3" key="1">
    <citation type="journal article" date="2012" name="Nature">
        <title>Algal genomes reveal evolutionary mosaicism and the fate of nucleomorphs.</title>
        <authorList>
            <consortium name="DOE Joint Genome Institute"/>
            <person name="Curtis B.A."/>
            <person name="Tanifuji G."/>
            <person name="Burki F."/>
            <person name="Gruber A."/>
            <person name="Irimia M."/>
            <person name="Maruyama S."/>
            <person name="Arias M.C."/>
            <person name="Ball S.G."/>
            <person name="Gile G.H."/>
            <person name="Hirakawa Y."/>
            <person name="Hopkins J.F."/>
            <person name="Kuo A."/>
            <person name="Rensing S.A."/>
            <person name="Schmutz J."/>
            <person name="Symeonidi A."/>
            <person name="Elias M."/>
            <person name="Eveleigh R.J."/>
            <person name="Herman E.K."/>
            <person name="Klute M.J."/>
            <person name="Nakayama T."/>
            <person name="Obornik M."/>
            <person name="Reyes-Prieto A."/>
            <person name="Armbrust E.V."/>
            <person name="Aves S.J."/>
            <person name="Beiko R.G."/>
            <person name="Coutinho P."/>
            <person name="Dacks J.B."/>
            <person name="Durnford D.G."/>
            <person name="Fast N.M."/>
            <person name="Green B.R."/>
            <person name="Grisdale C.J."/>
            <person name="Hempel F."/>
            <person name="Henrissat B."/>
            <person name="Hoppner M.P."/>
            <person name="Ishida K."/>
            <person name="Kim E."/>
            <person name="Koreny L."/>
            <person name="Kroth P.G."/>
            <person name="Liu Y."/>
            <person name="Malik S.B."/>
            <person name="Maier U.G."/>
            <person name="McRose D."/>
            <person name="Mock T."/>
            <person name="Neilson J.A."/>
            <person name="Onodera N.T."/>
            <person name="Poole A.M."/>
            <person name="Pritham E.J."/>
            <person name="Richards T.A."/>
            <person name="Rocap G."/>
            <person name="Roy S.W."/>
            <person name="Sarai C."/>
            <person name="Schaack S."/>
            <person name="Shirato S."/>
            <person name="Slamovits C.H."/>
            <person name="Spencer D.F."/>
            <person name="Suzuki S."/>
            <person name="Worden A.Z."/>
            <person name="Zauner S."/>
            <person name="Barry K."/>
            <person name="Bell C."/>
            <person name="Bharti A.K."/>
            <person name="Crow J.A."/>
            <person name="Grimwood J."/>
            <person name="Kramer R."/>
            <person name="Lindquist E."/>
            <person name="Lucas S."/>
            <person name="Salamov A."/>
            <person name="McFadden G.I."/>
            <person name="Lane C.E."/>
            <person name="Keeling P.J."/>
            <person name="Gray M.W."/>
            <person name="Grigoriev I.V."/>
            <person name="Archibald J.M."/>
        </authorList>
    </citation>
    <scope>NUCLEOTIDE SEQUENCE</scope>
    <source>
        <strain evidence="1 3">CCMP2712</strain>
    </source>
</reference>
<dbReference type="HOGENOM" id="CLU_751106_0_0_1"/>
<evidence type="ECO:0000313" key="1">
    <source>
        <dbReference type="EMBL" id="EKX45452.1"/>
    </source>
</evidence>